<dbReference type="RefSeq" id="WP_250750982.1">
    <property type="nucleotide sequence ID" value="NZ_CP098401.1"/>
</dbReference>
<dbReference type="InterPro" id="IPR010985">
    <property type="entry name" value="Ribbon_hlx_hlx"/>
</dbReference>
<evidence type="ECO:0000313" key="2">
    <source>
        <dbReference type="Proteomes" id="UP001055580"/>
    </source>
</evidence>
<keyword evidence="2" id="KW-1185">Reference proteome</keyword>
<protein>
    <submittedName>
        <fullName evidence="1">Ribbon-helix-helix protein, CopG family</fullName>
    </submittedName>
</protein>
<dbReference type="EMBL" id="CP098401">
    <property type="protein sequence ID" value="URW75194.1"/>
    <property type="molecule type" value="Genomic_DNA"/>
</dbReference>
<proteinExistence type="predicted"/>
<dbReference type="Proteomes" id="UP001055580">
    <property type="component" value="Chromosome"/>
</dbReference>
<dbReference type="Gene3D" id="1.10.1220.10">
    <property type="entry name" value="Met repressor-like"/>
    <property type="match status" value="1"/>
</dbReference>
<reference evidence="1" key="1">
    <citation type="submission" date="2022-05" db="EMBL/GenBank/DDBJ databases">
        <title>Sphingomonas sp. strain RMG20 Genome sequencing and assembly.</title>
        <authorList>
            <person name="Kim I."/>
        </authorList>
    </citation>
    <scope>NUCLEOTIDE SEQUENCE</scope>
    <source>
        <strain evidence="1">RMG20</strain>
    </source>
</reference>
<name>A0ABY4TS21_9SPHN</name>
<dbReference type="InterPro" id="IPR013321">
    <property type="entry name" value="Arc_rbn_hlx_hlx"/>
</dbReference>
<organism evidence="1 2">
    <name type="scientific">Sphingomonas donggukensis</name>
    <dbReference type="NCBI Taxonomy" id="2949093"/>
    <lineage>
        <taxon>Bacteria</taxon>
        <taxon>Pseudomonadati</taxon>
        <taxon>Pseudomonadota</taxon>
        <taxon>Alphaproteobacteria</taxon>
        <taxon>Sphingomonadales</taxon>
        <taxon>Sphingomonadaceae</taxon>
        <taxon>Sphingomonas</taxon>
    </lineage>
</organism>
<dbReference type="PANTHER" id="PTHR40688">
    <property type="match status" value="1"/>
</dbReference>
<sequence length="83" mass="9350">MSSAVISGRVSADLSTKLDRLAERLDRSRAWIVAKAVEHYVESELELQDSLDEAERQIDRGEVFTQDEMDAWVAGLKRRDTGA</sequence>
<dbReference type="InterPro" id="IPR052991">
    <property type="entry name" value="Non-func_TypeII_TA_Antitoxin"/>
</dbReference>
<dbReference type="SUPFAM" id="SSF47598">
    <property type="entry name" value="Ribbon-helix-helix"/>
    <property type="match status" value="1"/>
</dbReference>
<accession>A0ABY4TS21</accession>
<evidence type="ECO:0000313" key="1">
    <source>
        <dbReference type="EMBL" id="URW75194.1"/>
    </source>
</evidence>
<dbReference type="CDD" id="cd22233">
    <property type="entry name" value="RHH_CopAso-like"/>
    <property type="match status" value="1"/>
</dbReference>
<dbReference type="PANTHER" id="PTHR40688:SF2">
    <property type="entry name" value="RIBBON-HELIX-HELIX PROTEIN COPG DOMAIN-CONTAINING PROTEIN"/>
    <property type="match status" value="1"/>
</dbReference>
<gene>
    <name evidence="1" type="ORF">M9980_11665</name>
</gene>